<keyword evidence="2" id="KW-0479">Metal-binding</keyword>
<keyword evidence="10" id="KW-1185">Reference proteome</keyword>
<feature type="chain" id="PRO_5002845619" evidence="7">
    <location>
        <begin position="20"/>
        <end position="427"/>
    </location>
</feature>
<evidence type="ECO:0000256" key="2">
    <source>
        <dbReference type="ARBA" id="ARBA00022723"/>
    </source>
</evidence>
<accession>B6HEA8</accession>
<comment type="cofactor">
    <cofactor evidence="1">
        <name>Co(2+)</name>
        <dbReference type="ChEBI" id="CHEBI:48828"/>
    </cofactor>
</comment>
<feature type="signal peptide" evidence="7">
    <location>
        <begin position="1"/>
        <end position="19"/>
    </location>
</feature>
<keyword evidence="4" id="KW-0378">Hydrolase</keyword>
<dbReference type="GO" id="GO:0005975">
    <property type="term" value="P:carbohydrate metabolic process"/>
    <property type="evidence" value="ECO:0007669"/>
    <property type="project" value="InterPro"/>
</dbReference>
<evidence type="ECO:0000256" key="4">
    <source>
        <dbReference type="ARBA" id="ARBA00022801"/>
    </source>
</evidence>
<dbReference type="STRING" id="500485.B6HEA8"/>
<evidence type="ECO:0000256" key="1">
    <source>
        <dbReference type="ARBA" id="ARBA00001941"/>
    </source>
</evidence>
<dbReference type="PANTHER" id="PTHR46471">
    <property type="entry name" value="CHITIN DEACETYLASE"/>
    <property type="match status" value="1"/>
</dbReference>
<dbReference type="SUPFAM" id="SSF88713">
    <property type="entry name" value="Glycoside hydrolase/deacetylase"/>
    <property type="match status" value="1"/>
</dbReference>
<dbReference type="PANTHER" id="PTHR46471:SF6">
    <property type="entry name" value="GLYCOSYL HYDROLASE"/>
    <property type="match status" value="1"/>
</dbReference>
<dbReference type="CDD" id="cd10917">
    <property type="entry name" value="CE4_NodB_like_6s_7s"/>
    <property type="match status" value="1"/>
</dbReference>
<dbReference type="VEuPathDB" id="FungiDB:PCH_Pc20g02200"/>
<proteinExistence type="predicted"/>
<keyword evidence="3 7" id="KW-0732">Signal</keyword>
<dbReference type="PROSITE" id="PS51677">
    <property type="entry name" value="NODB"/>
    <property type="match status" value="1"/>
</dbReference>
<dbReference type="HOGENOM" id="CLU_022194_1_0_1"/>
<feature type="domain" description="NodB homology" evidence="8">
    <location>
        <begin position="226"/>
        <end position="413"/>
    </location>
</feature>
<dbReference type="OrthoDB" id="2128708at2759"/>
<reference evidence="9 10" key="1">
    <citation type="journal article" date="2008" name="Nat. Biotechnol.">
        <title>Genome sequencing and analysis of the filamentous fungus Penicillium chrysogenum.</title>
        <authorList>
            <person name="van den Berg M.A."/>
            <person name="Albang R."/>
            <person name="Albermann K."/>
            <person name="Badger J.H."/>
            <person name="Daran J.-M."/>
            <person name="Driessen A.J.M."/>
            <person name="Garcia-Estrada C."/>
            <person name="Fedorova N.D."/>
            <person name="Harris D.M."/>
            <person name="Heijne W.H.M."/>
            <person name="Joardar V.S."/>
            <person name="Kiel J.A.K.W."/>
            <person name="Kovalchuk A."/>
            <person name="Martin J.F."/>
            <person name="Nierman W.C."/>
            <person name="Nijland J.G."/>
            <person name="Pronk J.T."/>
            <person name="Roubos J.A."/>
            <person name="van der Klei I.J."/>
            <person name="van Peij N.N.M.E."/>
            <person name="Veenhuis M."/>
            <person name="von Doehren H."/>
            <person name="Wagner C."/>
            <person name="Wortman J.R."/>
            <person name="Bovenberg R.A.L."/>
        </authorList>
    </citation>
    <scope>NUCLEOTIDE SEQUENCE [LARGE SCALE GENOMIC DNA]</scope>
    <source>
        <strain evidence="10">ATCC 28089 / DSM 1075 / NRRL 1951 / Wisconsin 54-1255</strain>
    </source>
</reference>
<evidence type="ECO:0000313" key="10">
    <source>
        <dbReference type="Proteomes" id="UP000000724"/>
    </source>
</evidence>
<dbReference type="GO" id="GO:0046872">
    <property type="term" value="F:metal ion binding"/>
    <property type="evidence" value="ECO:0007669"/>
    <property type="project" value="UniProtKB-KW"/>
</dbReference>
<name>B6HEA8_PENRW</name>
<sequence>MHWLFIGSAALFLFLPASALSRGIVDHGHWNELRDLTHNASHNGSQAKSSPPLVIDTFKNPTRNDLGFWHGSGENLTVQHGPGFVRLFPTDPDQNFHTQFDSNACYGLIPWYNEYLHVIFEGTDQYSVSFNQHNDECNPQRRPFPGIADSVQAERYVLYIPLAHFDIDFNRVVSVSFHGFYTNESITLHRVEIVPDVPLPSPENGHYLVPGKMPNGKLVLRCSRPNSFAFGIDDGQPQYSQQVMRILDEEGVRVTFFVVGAGLRDPTSNFTEFYKEMLRKGHQVAFHSNTHPKMESLPTLAEIDDEIMQSMRIFREQLGIESSYFRPPFGTVASRLRQELARHIPNPSIVNWSVDVEDWLWADTSTPEKQLEAFFRSVEKGGNLAVMHYLHPTTIGYLPEFIRHVKRAGYQIMRIDQCLGDASAPPL</sequence>
<protein>
    <submittedName>
        <fullName evidence="9">Pc20g02200 protein</fullName>
    </submittedName>
</protein>
<organism evidence="9 10">
    <name type="scientific">Penicillium rubens (strain ATCC 28089 / DSM 1075 / NRRL 1951 / Wisconsin 54-1255)</name>
    <name type="common">Penicillium chrysogenum</name>
    <dbReference type="NCBI Taxonomy" id="500485"/>
    <lineage>
        <taxon>Eukaryota</taxon>
        <taxon>Fungi</taxon>
        <taxon>Dikarya</taxon>
        <taxon>Ascomycota</taxon>
        <taxon>Pezizomycotina</taxon>
        <taxon>Eurotiomycetes</taxon>
        <taxon>Eurotiomycetidae</taxon>
        <taxon>Eurotiales</taxon>
        <taxon>Aspergillaceae</taxon>
        <taxon>Penicillium</taxon>
        <taxon>Penicillium chrysogenum species complex</taxon>
    </lineage>
</organism>
<dbReference type="AlphaFoldDB" id="B6HEA8"/>
<dbReference type="InterPro" id="IPR011330">
    <property type="entry name" value="Glyco_hydro/deAcase_b/a-brl"/>
</dbReference>
<dbReference type="Pfam" id="PF01522">
    <property type="entry name" value="Polysacc_deac_1"/>
    <property type="match status" value="1"/>
</dbReference>
<evidence type="ECO:0000256" key="5">
    <source>
        <dbReference type="ARBA" id="ARBA00023277"/>
    </source>
</evidence>
<dbReference type="InterPro" id="IPR002509">
    <property type="entry name" value="NODB_dom"/>
</dbReference>
<dbReference type="EMBL" id="AM920435">
    <property type="protein sequence ID" value="CAP85549.1"/>
    <property type="molecule type" value="Genomic_DNA"/>
</dbReference>
<dbReference type="eggNOG" id="ENOG502S8H7">
    <property type="taxonomic scope" value="Eukaryota"/>
</dbReference>
<evidence type="ECO:0000256" key="3">
    <source>
        <dbReference type="ARBA" id="ARBA00022729"/>
    </source>
</evidence>
<dbReference type="Proteomes" id="UP000000724">
    <property type="component" value="Contig Pc00c20"/>
</dbReference>
<dbReference type="GO" id="GO:0016810">
    <property type="term" value="F:hydrolase activity, acting on carbon-nitrogen (but not peptide) bonds"/>
    <property type="evidence" value="ECO:0007669"/>
    <property type="project" value="InterPro"/>
</dbReference>
<evidence type="ECO:0000313" key="9">
    <source>
        <dbReference type="EMBL" id="CAP85549.1"/>
    </source>
</evidence>
<keyword evidence="5" id="KW-0119">Carbohydrate metabolism</keyword>
<dbReference type="OMA" id="RIMRVDQ"/>
<keyword evidence="6" id="KW-0170">Cobalt</keyword>
<gene>
    <name evidence="9" type="ORF">Pc20g02200</name>
    <name evidence="9" type="ORF">PCH_Pc20g02200</name>
</gene>
<evidence type="ECO:0000256" key="7">
    <source>
        <dbReference type="SAM" id="SignalP"/>
    </source>
</evidence>
<evidence type="ECO:0000259" key="8">
    <source>
        <dbReference type="PROSITE" id="PS51677"/>
    </source>
</evidence>
<evidence type="ECO:0000256" key="6">
    <source>
        <dbReference type="ARBA" id="ARBA00023285"/>
    </source>
</evidence>
<dbReference type="BioCyc" id="PCHR:PC20G02200-MONOMER"/>
<dbReference type="Gene3D" id="3.20.20.370">
    <property type="entry name" value="Glycoside hydrolase/deacetylase"/>
    <property type="match status" value="1"/>
</dbReference>